<dbReference type="Proteomes" id="UP000054018">
    <property type="component" value="Unassembled WGS sequence"/>
</dbReference>
<gene>
    <name evidence="1" type="ORF">PISMIDRAFT_486845</name>
</gene>
<accession>A0A0C9ZJW2</accession>
<evidence type="ECO:0000313" key="1">
    <source>
        <dbReference type="EMBL" id="KIK29576.1"/>
    </source>
</evidence>
<sequence>MGVGPAADISRNGPSPQHANVVFGAHRVLISESLCHALTPTSVSPSSSQERRWVTLSMIKLRSSIHGHHLTAIPRICMLYTSSAVARRHAHTAKPQVLTYEQTKRTFFRDLVTLLLILHRIPTRILFRLFRVHPRCLHTVTTAVRNFNNRTRS</sequence>
<proteinExistence type="predicted"/>
<dbReference type="HOGENOM" id="CLU_1714034_0_0_1"/>
<dbReference type="AlphaFoldDB" id="A0A0C9ZJW2"/>
<dbReference type="EMBL" id="KN833689">
    <property type="protein sequence ID" value="KIK29576.1"/>
    <property type="molecule type" value="Genomic_DNA"/>
</dbReference>
<keyword evidence="2" id="KW-1185">Reference proteome</keyword>
<protein>
    <submittedName>
        <fullName evidence="1">Uncharacterized protein</fullName>
    </submittedName>
</protein>
<reference evidence="2" key="2">
    <citation type="submission" date="2015-01" db="EMBL/GenBank/DDBJ databases">
        <title>Evolutionary Origins and Diversification of the Mycorrhizal Mutualists.</title>
        <authorList>
            <consortium name="DOE Joint Genome Institute"/>
            <consortium name="Mycorrhizal Genomics Consortium"/>
            <person name="Kohler A."/>
            <person name="Kuo A."/>
            <person name="Nagy L.G."/>
            <person name="Floudas D."/>
            <person name="Copeland A."/>
            <person name="Barry K.W."/>
            <person name="Cichocki N."/>
            <person name="Veneault-Fourrey C."/>
            <person name="LaButti K."/>
            <person name="Lindquist E.A."/>
            <person name="Lipzen A."/>
            <person name="Lundell T."/>
            <person name="Morin E."/>
            <person name="Murat C."/>
            <person name="Riley R."/>
            <person name="Ohm R."/>
            <person name="Sun H."/>
            <person name="Tunlid A."/>
            <person name="Henrissat B."/>
            <person name="Grigoriev I.V."/>
            <person name="Hibbett D.S."/>
            <person name="Martin F."/>
        </authorList>
    </citation>
    <scope>NUCLEOTIDE SEQUENCE [LARGE SCALE GENOMIC DNA]</scope>
    <source>
        <strain evidence="2">441</strain>
    </source>
</reference>
<name>A0A0C9ZJW2_9AGAM</name>
<reference evidence="1 2" key="1">
    <citation type="submission" date="2014-04" db="EMBL/GenBank/DDBJ databases">
        <authorList>
            <consortium name="DOE Joint Genome Institute"/>
            <person name="Kuo A."/>
            <person name="Kohler A."/>
            <person name="Costa M.D."/>
            <person name="Nagy L.G."/>
            <person name="Floudas D."/>
            <person name="Copeland A."/>
            <person name="Barry K.W."/>
            <person name="Cichocki N."/>
            <person name="Veneault-Fourrey C."/>
            <person name="LaButti K."/>
            <person name="Lindquist E.A."/>
            <person name="Lipzen A."/>
            <person name="Lundell T."/>
            <person name="Morin E."/>
            <person name="Murat C."/>
            <person name="Sun H."/>
            <person name="Tunlid A."/>
            <person name="Henrissat B."/>
            <person name="Grigoriev I.V."/>
            <person name="Hibbett D.S."/>
            <person name="Martin F."/>
            <person name="Nordberg H.P."/>
            <person name="Cantor M.N."/>
            <person name="Hua S.X."/>
        </authorList>
    </citation>
    <scope>NUCLEOTIDE SEQUENCE [LARGE SCALE GENOMIC DNA]</scope>
    <source>
        <strain evidence="1 2">441</strain>
    </source>
</reference>
<evidence type="ECO:0000313" key="2">
    <source>
        <dbReference type="Proteomes" id="UP000054018"/>
    </source>
</evidence>
<organism evidence="1 2">
    <name type="scientific">Pisolithus microcarpus 441</name>
    <dbReference type="NCBI Taxonomy" id="765257"/>
    <lineage>
        <taxon>Eukaryota</taxon>
        <taxon>Fungi</taxon>
        <taxon>Dikarya</taxon>
        <taxon>Basidiomycota</taxon>
        <taxon>Agaricomycotina</taxon>
        <taxon>Agaricomycetes</taxon>
        <taxon>Agaricomycetidae</taxon>
        <taxon>Boletales</taxon>
        <taxon>Sclerodermatineae</taxon>
        <taxon>Pisolithaceae</taxon>
        <taxon>Pisolithus</taxon>
    </lineage>
</organism>